<name>A0ABW8Z046_9FLAO</name>
<gene>
    <name evidence="1" type="ORF">ABS766_15515</name>
</gene>
<reference evidence="1 2" key="1">
    <citation type="submission" date="2024-06" db="EMBL/GenBank/DDBJ databases">
        <authorList>
            <person name="Kaempfer P."/>
            <person name="Viver T."/>
        </authorList>
    </citation>
    <scope>NUCLEOTIDE SEQUENCE [LARGE SCALE GENOMIC DNA]</scope>
    <source>
        <strain evidence="1 2">ST-119</strain>
    </source>
</reference>
<accession>A0ABW8Z046</accession>
<dbReference type="Proteomes" id="UP001629156">
    <property type="component" value="Unassembled WGS sequence"/>
</dbReference>
<evidence type="ECO:0000313" key="2">
    <source>
        <dbReference type="Proteomes" id="UP001629156"/>
    </source>
</evidence>
<protein>
    <submittedName>
        <fullName evidence="1">Uncharacterized protein</fullName>
    </submittedName>
</protein>
<organism evidence="1 2">
    <name type="scientific">Flavobacterium rhizosphaerae</name>
    <dbReference type="NCBI Taxonomy" id="3163298"/>
    <lineage>
        <taxon>Bacteria</taxon>
        <taxon>Pseudomonadati</taxon>
        <taxon>Bacteroidota</taxon>
        <taxon>Flavobacteriia</taxon>
        <taxon>Flavobacteriales</taxon>
        <taxon>Flavobacteriaceae</taxon>
        <taxon>Flavobacterium</taxon>
    </lineage>
</organism>
<comment type="caution">
    <text evidence="1">The sequence shown here is derived from an EMBL/GenBank/DDBJ whole genome shotgun (WGS) entry which is preliminary data.</text>
</comment>
<sequence>MDYTMTFYCKDCLSLPEDKRLRQNQVQQQVLEKMNNRQLELVDFNRTENYSNSVGYDERANDNKTLIEIKLQLDKRDLKSRDAIFNKCFVAMRQNELQLRDYSGFEDKDNSGVQNIFVFERKKHAEAS</sequence>
<dbReference type="RefSeq" id="WP_408086105.1">
    <property type="nucleotide sequence ID" value="NZ_JBELPZ010000022.1"/>
</dbReference>
<evidence type="ECO:0000313" key="1">
    <source>
        <dbReference type="EMBL" id="MFL9845828.1"/>
    </source>
</evidence>
<dbReference type="EMBL" id="JBELPZ010000022">
    <property type="protein sequence ID" value="MFL9845828.1"/>
    <property type="molecule type" value="Genomic_DNA"/>
</dbReference>
<proteinExistence type="predicted"/>
<keyword evidence="2" id="KW-1185">Reference proteome</keyword>